<dbReference type="GO" id="GO:0030030">
    <property type="term" value="P:cell projection organization"/>
    <property type="evidence" value="ECO:0007669"/>
    <property type="project" value="UniProtKB-KW"/>
</dbReference>
<dbReference type="PANTHER" id="PTHR13306:SF6">
    <property type="entry name" value="TRANSMEMBRANE PROTEIN 138"/>
    <property type="match status" value="1"/>
</dbReference>
<evidence type="ECO:0000313" key="16">
    <source>
        <dbReference type="Proteomes" id="UP000002358"/>
    </source>
</evidence>
<accession>A0A7M7H9K8</accession>
<keyword evidence="10" id="KW-0969">Cilium</keyword>
<keyword evidence="16" id="KW-1185">Reference proteome</keyword>
<comment type="similarity">
    <text evidence="4">Belongs to the TMEM138 family.</text>
</comment>
<comment type="subcellular location">
    <subcellularLocation>
        <location evidence="3">Cell projection</location>
        <location evidence="3">Cilium</location>
    </subcellularLocation>
    <subcellularLocation>
        <location evidence="2">Vacuole membrane</location>
        <topology evidence="2">Multi-pass membrane protein</topology>
    </subcellularLocation>
</comment>
<dbReference type="AlphaFoldDB" id="A0A7M7H9K8"/>
<dbReference type="GO" id="GO:0005774">
    <property type="term" value="C:vacuolar membrane"/>
    <property type="evidence" value="ECO:0007669"/>
    <property type="project" value="UniProtKB-SubCell"/>
</dbReference>
<dbReference type="FunCoup" id="A0A7M7H9K8">
    <property type="interactions" value="126"/>
</dbReference>
<name>A0A7M7H9K8_NASVI</name>
<dbReference type="OrthoDB" id="189688at2759"/>
<keyword evidence="11 14" id="KW-0472">Membrane</keyword>
<protein>
    <recommendedName>
        <fullName evidence="5">Transmembrane protein 138</fullName>
    </recommendedName>
</protein>
<evidence type="ECO:0000256" key="14">
    <source>
        <dbReference type="SAM" id="Phobius"/>
    </source>
</evidence>
<evidence type="ECO:0000256" key="2">
    <source>
        <dbReference type="ARBA" id="ARBA00004128"/>
    </source>
</evidence>
<organism evidence="15 16">
    <name type="scientific">Nasonia vitripennis</name>
    <name type="common">Parasitic wasp</name>
    <dbReference type="NCBI Taxonomy" id="7425"/>
    <lineage>
        <taxon>Eukaryota</taxon>
        <taxon>Metazoa</taxon>
        <taxon>Ecdysozoa</taxon>
        <taxon>Arthropoda</taxon>
        <taxon>Hexapoda</taxon>
        <taxon>Insecta</taxon>
        <taxon>Pterygota</taxon>
        <taxon>Neoptera</taxon>
        <taxon>Endopterygota</taxon>
        <taxon>Hymenoptera</taxon>
        <taxon>Apocrita</taxon>
        <taxon>Proctotrupomorpha</taxon>
        <taxon>Chalcidoidea</taxon>
        <taxon>Pteromalidae</taxon>
        <taxon>Pteromalinae</taxon>
        <taxon>Nasonia</taxon>
    </lineage>
</organism>
<evidence type="ECO:0000256" key="1">
    <source>
        <dbReference type="ARBA" id="ARBA00003709"/>
    </source>
</evidence>
<evidence type="ECO:0000256" key="7">
    <source>
        <dbReference type="ARBA" id="ARBA00022692"/>
    </source>
</evidence>
<evidence type="ECO:0000256" key="5">
    <source>
        <dbReference type="ARBA" id="ARBA00014515"/>
    </source>
</evidence>
<dbReference type="InParanoid" id="A0A7M7H9K8"/>
<feature type="transmembrane region" description="Helical" evidence="14">
    <location>
        <begin position="40"/>
        <end position="63"/>
    </location>
</feature>
<evidence type="ECO:0000256" key="12">
    <source>
        <dbReference type="ARBA" id="ARBA00023180"/>
    </source>
</evidence>
<dbReference type="InterPro" id="IPR024133">
    <property type="entry name" value="TM_138"/>
</dbReference>
<evidence type="ECO:0000313" key="15">
    <source>
        <dbReference type="EnsemblMetazoa" id="XP_008215425"/>
    </source>
</evidence>
<reference evidence="15" key="1">
    <citation type="submission" date="2021-01" db="UniProtKB">
        <authorList>
            <consortium name="EnsemblMetazoa"/>
        </authorList>
    </citation>
    <scope>IDENTIFICATION</scope>
</reference>
<proteinExistence type="inferred from homology"/>
<keyword evidence="13" id="KW-0966">Cell projection</keyword>
<evidence type="ECO:0000256" key="4">
    <source>
        <dbReference type="ARBA" id="ARBA00010572"/>
    </source>
</evidence>
<evidence type="ECO:0000256" key="6">
    <source>
        <dbReference type="ARBA" id="ARBA00022554"/>
    </source>
</evidence>
<keyword evidence="6" id="KW-0926">Vacuole</keyword>
<keyword evidence="12" id="KW-0325">Glycoprotein</keyword>
<comment type="function">
    <text evidence="1">Required for ciliogenesis.</text>
</comment>
<evidence type="ECO:0000256" key="11">
    <source>
        <dbReference type="ARBA" id="ARBA00023136"/>
    </source>
</evidence>
<evidence type="ECO:0000256" key="10">
    <source>
        <dbReference type="ARBA" id="ARBA00023069"/>
    </source>
</evidence>
<evidence type="ECO:0000256" key="8">
    <source>
        <dbReference type="ARBA" id="ARBA00022794"/>
    </source>
</evidence>
<dbReference type="GeneID" id="103317807"/>
<dbReference type="RefSeq" id="XP_008215425.1">
    <property type="nucleotide sequence ID" value="XM_008217203.4"/>
</dbReference>
<feature type="transmembrane region" description="Helical" evidence="14">
    <location>
        <begin position="116"/>
        <end position="135"/>
    </location>
</feature>
<dbReference type="Pfam" id="PF14935">
    <property type="entry name" value="TMEM138"/>
    <property type="match status" value="1"/>
</dbReference>
<keyword evidence="8" id="KW-0970">Cilium biogenesis/degradation</keyword>
<feature type="transmembrane region" description="Helical" evidence="14">
    <location>
        <begin position="75"/>
        <end position="96"/>
    </location>
</feature>
<keyword evidence="9 14" id="KW-1133">Transmembrane helix</keyword>
<dbReference type="GO" id="GO:0005929">
    <property type="term" value="C:cilium"/>
    <property type="evidence" value="ECO:0007669"/>
    <property type="project" value="UniProtKB-SubCell"/>
</dbReference>
<evidence type="ECO:0000256" key="3">
    <source>
        <dbReference type="ARBA" id="ARBA00004138"/>
    </source>
</evidence>
<sequence length="162" mass="18866">MGHLTSKKFTFTLILQYLFLLFDLGVNSFATFARSHPADLLVLFVVQDFCLIMSLTILLANFFSTYIFQAGLIQLLYAQFRMTLLVCVTYIVLSISLHSWHMTIHWSAPLTHFWSVGYHSLYTVQRTIAVLYYYVSKRASLCISDPRYHEGSKWMQKQFSLP</sequence>
<dbReference type="PANTHER" id="PTHR13306">
    <property type="entry name" value="TRANSMEMBRANE PROTEIN 138"/>
    <property type="match status" value="1"/>
</dbReference>
<dbReference type="EnsemblMetazoa" id="XM_008217203">
    <property type="protein sequence ID" value="XP_008215425"/>
    <property type="gene ID" value="LOC103317807"/>
</dbReference>
<evidence type="ECO:0000256" key="9">
    <source>
        <dbReference type="ARBA" id="ARBA00022989"/>
    </source>
</evidence>
<dbReference type="Proteomes" id="UP000002358">
    <property type="component" value="Chromosome 1"/>
</dbReference>
<keyword evidence="7 14" id="KW-0812">Transmembrane</keyword>
<dbReference type="KEGG" id="nvi:103317807"/>
<evidence type="ECO:0000256" key="13">
    <source>
        <dbReference type="ARBA" id="ARBA00023273"/>
    </source>
</evidence>